<dbReference type="AlphaFoldDB" id="A0A2W5UBG8"/>
<feature type="domain" description="Leucine-binding protein" evidence="4">
    <location>
        <begin position="280"/>
        <end position="454"/>
    </location>
</feature>
<reference evidence="5 6" key="1">
    <citation type="submission" date="2017-08" db="EMBL/GenBank/DDBJ databases">
        <title>Infants hospitalized years apart are colonized by the same room-sourced microbial strains.</title>
        <authorList>
            <person name="Brooks B."/>
            <person name="Olm M.R."/>
            <person name="Firek B.A."/>
            <person name="Baker R."/>
            <person name="Thomas B.C."/>
            <person name="Morowitz M.J."/>
            <person name="Banfield J.F."/>
        </authorList>
    </citation>
    <scope>NUCLEOTIDE SEQUENCE [LARGE SCALE GENOMIC DNA]</scope>
    <source>
        <strain evidence="5">S2_003_000_R2_14</strain>
    </source>
</reference>
<dbReference type="InterPro" id="IPR051010">
    <property type="entry name" value="BCAA_transport"/>
</dbReference>
<feature type="chain" id="PRO_5015839443" evidence="3">
    <location>
        <begin position="21"/>
        <end position="689"/>
    </location>
</feature>
<dbReference type="Pfam" id="PF13174">
    <property type="entry name" value="TPR_6"/>
    <property type="match status" value="1"/>
</dbReference>
<dbReference type="CDD" id="cd06339">
    <property type="entry name" value="PBP1_YraM_LppC_lipoprotein-like"/>
    <property type="match status" value="1"/>
</dbReference>
<dbReference type="PANTHER" id="PTHR30483:SF6">
    <property type="entry name" value="PERIPLASMIC BINDING PROTEIN OF ABC TRANSPORTER FOR NATURAL AMINO ACIDS"/>
    <property type="match status" value="1"/>
</dbReference>
<gene>
    <name evidence="5" type="ORF">DI536_30610</name>
</gene>
<evidence type="ECO:0000256" key="1">
    <source>
        <dbReference type="ARBA" id="ARBA00010062"/>
    </source>
</evidence>
<protein>
    <submittedName>
        <fullName evidence="5">Penicillin-binding protein activator</fullName>
    </submittedName>
</protein>
<dbReference type="SUPFAM" id="SSF53822">
    <property type="entry name" value="Periplasmic binding protein-like I"/>
    <property type="match status" value="1"/>
</dbReference>
<feature type="signal peptide" evidence="3">
    <location>
        <begin position="1"/>
        <end position="20"/>
    </location>
</feature>
<dbReference type="Proteomes" id="UP000249061">
    <property type="component" value="Unassembled WGS sequence"/>
</dbReference>
<dbReference type="PROSITE" id="PS51257">
    <property type="entry name" value="PROKAR_LIPOPROTEIN"/>
    <property type="match status" value="1"/>
</dbReference>
<sequence length="689" mass="76024">MCANMRLPSMLLVCCLALCACPPKNVGTGTGPKIEAKADPAADAALQKAITVADTKSRREGIEALLLVRKSYPETTAGQDALYRAGVLAFEEGDYTLARKSFGELIFENPLHPRANDARLKSGLAAVEQKAYREGYQTLQPLVENLEGEDRRLAEEALAKAAAGSQQYGEALKSALKQVEAASGTDEEKKALANLEDVIETKTNFLAIAEAWNDLSKSHPGWPLVAFKMARVYYHLRDWTRLDETLRSLLSVAPESSYAPEARALLERLAKRTQVRGKAIGAVLPMSGKYKAFGETTMRGLQLALKGSDIELIVKDTQGDPNQTAKLVEQLAFEDGVIAIVGPLLSDDAKRAALVAEELQVPLITMSRAEDLTTIGPHIFRTMVTNSQQAEALADYAMGTLGYKTFAILHPNTAFGQELSSEFWDAIEKRGGQVRGVESYNHDQKTFTEEAKKLAGRYYLEDRGDYYEKIREIRDATSDEFRRRKAMEKMKASLDPVIDFEAMLIPDSWQQVSLVAPALAVEDIITNACDKKDLERIQKTTGKDKLKTVTLLGPSTWSSPKGASGDPQLIERGGKYVLCSVYVEAFYEQSDRPSTKAFVSAFREQYRDSAITILDAVGYDTGALVRNVIEKNAPNSRASFRETLQHVKDFQGATGSISMDDLREARRQLYLLNITTRGVKEVTPKRPEG</sequence>
<dbReference type="Pfam" id="PF13458">
    <property type="entry name" value="Peripla_BP_6"/>
    <property type="match status" value="2"/>
</dbReference>
<accession>A0A2W5UBG8</accession>
<dbReference type="Gene3D" id="1.25.40.10">
    <property type="entry name" value="Tetratricopeptide repeat domain"/>
    <property type="match status" value="2"/>
</dbReference>
<evidence type="ECO:0000256" key="3">
    <source>
        <dbReference type="SAM" id="SignalP"/>
    </source>
</evidence>
<dbReference type="InterPro" id="IPR019734">
    <property type="entry name" value="TPR_rpt"/>
</dbReference>
<dbReference type="Gene3D" id="3.40.50.2300">
    <property type="match status" value="4"/>
</dbReference>
<dbReference type="EMBL" id="QFQP01000039">
    <property type="protein sequence ID" value="PZR06288.1"/>
    <property type="molecule type" value="Genomic_DNA"/>
</dbReference>
<dbReference type="InterPro" id="IPR028082">
    <property type="entry name" value="Peripla_BP_I"/>
</dbReference>
<evidence type="ECO:0000313" key="5">
    <source>
        <dbReference type="EMBL" id="PZR06288.1"/>
    </source>
</evidence>
<evidence type="ECO:0000259" key="4">
    <source>
        <dbReference type="Pfam" id="PF13458"/>
    </source>
</evidence>
<feature type="domain" description="Leucine-binding protein" evidence="4">
    <location>
        <begin position="565"/>
        <end position="675"/>
    </location>
</feature>
<organism evidence="5 6">
    <name type="scientific">Archangium gephyra</name>
    <dbReference type="NCBI Taxonomy" id="48"/>
    <lineage>
        <taxon>Bacteria</taxon>
        <taxon>Pseudomonadati</taxon>
        <taxon>Myxococcota</taxon>
        <taxon>Myxococcia</taxon>
        <taxon>Myxococcales</taxon>
        <taxon>Cystobacterineae</taxon>
        <taxon>Archangiaceae</taxon>
        <taxon>Archangium</taxon>
    </lineage>
</organism>
<keyword evidence="2 3" id="KW-0732">Signal</keyword>
<comment type="similarity">
    <text evidence="1">Belongs to the leucine-binding protein family.</text>
</comment>
<dbReference type="InterPro" id="IPR011990">
    <property type="entry name" value="TPR-like_helical_dom_sf"/>
</dbReference>
<proteinExistence type="inferred from homology"/>
<dbReference type="SUPFAM" id="SSF48452">
    <property type="entry name" value="TPR-like"/>
    <property type="match status" value="1"/>
</dbReference>
<dbReference type="InterPro" id="IPR028081">
    <property type="entry name" value="Leu-bd"/>
</dbReference>
<name>A0A2W5UBG8_9BACT</name>
<dbReference type="PANTHER" id="PTHR30483">
    <property type="entry name" value="LEUCINE-SPECIFIC-BINDING PROTEIN"/>
    <property type="match status" value="1"/>
</dbReference>
<evidence type="ECO:0000256" key="2">
    <source>
        <dbReference type="ARBA" id="ARBA00022729"/>
    </source>
</evidence>
<comment type="caution">
    <text evidence="5">The sequence shown here is derived from an EMBL/GenBank/DDBJ whole genome shotgun (WGS) entry which is preliminary data.</text>
</comment>
<evidence type="ECO:0000313" key="6">
    <source>
        <dbReference type="Proteomes" id="UP000249061"/>
    </source>
</evidence>